<organism evidence="1 2">
    <name type="scientific">Ixodes persulcatus</name>
    <name type="common">Taiga tick</name>
    <dbReference type="NCBI Taxonomy" id="34615"/>
    <lineage>
        <taxon>Eukaryota</taxon>
        <taxon>Metazoa</taxon>
        <taxon>Ecdysozoa</taxon>
        <taxon>Arthropoda</taxon>
        <taxon>Chelicerata</taxon>
        <taxon>Arachnida</taxon>
        <taxon>Acari</taxon>
        <taxon>Parasitiformes</taxon>
        <taxon>Ixodida</taxon>
        <taxon>Ixodoidea</taxon>
        <taxon>Ixodidae</taxon>
        <taxon>Ixodinae</taxon>
        <taxon>Ixodes</taxon>
    </lineage>
</organism>
<proteinExistence type="predicted"/>
<reference evidence="1 2" key="1">
    <citation type="journal article" date="2020" name="Cell">
        <title>Large-Scale Comparative Analyses of Tick Genomes Elucidate Their Genetic Diversity and Vector Capacities.</title>
        <authorList>
            <consortium name="Tick Genome and Microbiome Consortium (TIGMIC)"/>
            <person name="Jia N."/>
            <person name="Wang J."/>
            <person name="Shi W."/>
            <person name="Du L."/>
            <person name="Sun Y."/>
            <person name="Zhan W."/>
            <person name="Jiang J.F."/>
            <person name="Wang Q."/>
            <person name="Zhang B."/>
            <person name="Ji P."/>
            <person name="Bell-Sakyi L."/>
            <person name="Cui X.M."/>
            <person name="Yuan T.T."/>
            <person name="Jiang B.G."/>
            <person name="Yang W.F."/>
            <person name="Lam T.T."/>
            <person name="Chang Q.C."/>
            <person name="Ding S.J."/>
            <person name="Wang X.J."/>
            <person name="Zhu J.G."/>
            <person name="Ruan X.D."/>
            <person name="Zhao L."/>
            <person name="Wei J.T."/>
            <person name="Ye R.Z."/>
            <person name="Que T.C."/>
            <person name="Du C.H."/>
            <person name="Zhou Y.H."/>
            <person name="Cheng J.X."/>
            <person name="Dai P.F."/>
            <person name="Guo W.B."/>
            <person name="Han X.H."/>
            <person name="Huang E.J."/>
            <person name="Li L.F."/>
            <person name="Wei W."/>
            <person name="Gao Y.C."/>
            <person name="Liu J.Z."/>
            <person name="Shao H.Z."/>
            <person name="Wang X."/>
            <person name="Wang C.C."/>
            <person name="Yang T.C."/>
            <person name="Huo Q.B."/>
            <person name="Li W."/>
            <person name="Chen H.Y."/>
            <person name="Chen S.E."/>
            <person name="Zhou L.G."/>
            <person name="Ni X.B."/>
            <person name="Tian J.H."/>
            <person name="Sheng Y."/>
            <person name="Liu T."/>
            <person name="Pan Y.S."/>
            <person name="Xia L.Y."/>
            <person name="Li J."/>
            <person name="Zhao F."/>
            <person name="Cao W.C."/>
        </authorList>
    </citation>
    <scope>NUCLEOTIDE SEQUENCE [LARGE SCALE GENOMIC DNA]</scope>
    <source>
        <strain evidence="1">Iper-2018</strain>
    </source>
</reference>
<gene>
    <name evidence="1" type="ORF">HPB47_027269</name>
</gene>
<dbReference type="EMBL" id="JABSTQ010009821">
    <property type="protein sequence ID" value="KAG0425576.1"/>
    <property type="molecule type" value="Genomic_DNA"/>
</dbReference>
<name>A0AC60PWY5_IXOPE</name>
<evidence type="ECO:0000313" key="1">
    <source>
        <dbReference type="EMBL" id="KAG0425576.1"/>
    </source>
</evidence>
<comment type="caution">
    <text evidence="1">The sequence shown here is derived from an EMBL/GenBank/DDBJ whole genome shotgun (WGS) entry which is preliminary data.</text>
</comment>
<dbReference type="Proteomes" id="UP000805193">
    <property type="component" value="Unassembled WGS sequence"/>
</dbReference>
<protein>
    <submittedName>
        <fullName evidence="1">Uncharacterized protein</fullName>
    </submittedName>
</protein>
<sequence length="457" mass="51094">MEETEAGEDSEFTLVQHRRQRTTGVPVLLTPVQEDKRLQQQNPLILSAEVETLAGAPIVRHRFTARGGLLLDVSEVPTVHRLLKVHSLCGIPVQATIPKAYLQNFGLIKGVPKWYTDNDLNEFLGPTGVIAARRLYQRRENATDVAQPTDRVVLTFRPNTERPDKINLGFTLHEVTEYIEAPPRCFNCQALGHIAKATLQDPLRARRSRQVVSRCFHRSSSGMLILFDLDLPNFVAASWSFNQMFLLFKKRMCNQDLIDYPHTSNITVRHRTSTGSRLDICLNTTCAELAAIWLAVQETLKHAELHHFVIFSDSQAALRQLKNLERASPLARTIAHLVQKAAVEAIQKLHSDPGTAAGTSPYTIPKKGFSRLEQALLHRIRVGCARTASRLHLIKSLTSPACSSCGATEDIEHILWHCRAVSNHRETLVTTLKQLNIPAGNTKSLLKARKLTPPLGD</sequence>
<accession>A0AC60PWY5</accession>
<evidence type="ECO:0000313" key="2">
    <source>
        <dbReference type="Proteomes" id="UP000805193"/>
    </source>
</evidence>
<keyword evidence="2" id="KW-1185">Reference proteome</keyword>